<reference evidence="2 3" key="1">
    <citation type="submission" date="2019-07" db="EMBL/GenBank/DDBJ databases">
        <title>Analysis of the biochemical properties, biological activity and biotechnological potential of siderophores and biosurfactants produced by Antarctic psychrotolerant bacteria.</title>
        <authorList>
            <person name="Styczynski M."/>
            <person name="Krucon T."/>
            <person name="Decewicz P."/>
            <person name="Dziewit L."/>
        </authorList>
    </citation>
    <scope>NUCLEOTIDE SEQUENCE [LARGE SCALE GENOMIC DNA]</scope>
    <source>
        <strain evidence="2 3">ANT_H27</strain>
    </source>
</reference>
<comment type="caution">
    <text evidence="2">The sequence shown here is derived from an EMBL/GenBank/DDBJ whole genome shotgun (WGS) entry which is preliminary data.</text>
</comment>
<dbReference type="EMBL" id="VOBL01000001">
    <property type="protein sequence ID" value="KAA0979616.1"/>
    <property type="molecule type" value="Genomic_DNA"/>
</dbReference>
<organism evidence="2 3">
    <name type="scientific">Paeniglutamicibacter gangotriensis</name>
    <dbReference type="NCBI Taxonomy" id="254787"/>
    <lineage>
        <taxon>Bacteria</taxon>
        <taxon>Bacillati</taxon>
        <taxon>Actinomycetota</taxon>
        <taxon>Actinomycetes</taxon>
        <taxon>Micrococcales</taxon>
        <taxon>Micrococcaceae</taxon>
        <taxon>Paeniglutamicibacter</taxon>
    </lineage>
</organism>
<evidence type="ECO:0000313" key="3">
    <source>
        <dbReference type="Proteomes" id="UP000323856"/>
    </source>
</evidence>
<evidence type="ECO:0000313" key="2">
    <source>
        <dbReference type="EMBL" id="KAA0979616.1"/>
    </source>
</evidence>
<gene>
    <name evidence="2" type="ORF">FQ154_00120</name>
</gene>
<protein>
    <submittedName>
        <fullName evidence="2">Uncharacterized protein</fullName>
    </submittedName>
</protein>
<dbReference type="RefSeq" id="WP_149618256.1">
    <property type="nucleotide sequence ID" value="NZ_VOBL01000001.1"/>
</dbReference>
<proteinExistence type="predicted"/>
<sequence>MARWLARRAEQGPGQPGVVHQPVDPSPPTPAPATAHDPTYEVAPDQEQAAEPGVELPAASAPGATDEATIPEPQPEPRSADEAEPVPVPPSENDLASADAAGNSEETENSVAGPDAASATSEDTVAPAAANEPETLIPEILTPETVAERTGMPDPAVREQKVITIVSLVPHSGAKTLCAALEGRVGGRGWHIRTAGPGLMRAAFLGMLTDTDALLLIAPAEAEVTQELGERLEWLELNNRPSLPERTIFVLNRSTGEGGPVQLPADLSRPVVLLPFDPALSLPRTSERAPRRAARHALAHLIDELTTLIQEH</sequence>
<name>A0A5B0ELH5_9MICC</name>
<dbReference type="Proteomes" id="UP000323856">
    <property type="component" value="Unassembled WGS sequence"/>
</dbReference>
<dbReference type="OrthoDB" id="4952884at2"/>
<feature type="region of interest" description="Disordered" evidence="1">
    <location>
        <begin position="1"/>
        <end position="142"/>
    </location>
</feature>
<dbReference type="AlphaFoldDB" id="A0A5B0ELH5"/>
<evidence type="ECO:0000256" key="1">
    <source>
        <dbReference type="SAM" id="MobiDB-lite"/>
    </source>
</evidence>
<accession>A0A5B0ELH5</accession>